<reference evidence="1 2" key="1">
    <citation type="submission" date="2014-04" db="EMBL/GenBank/DDBJ databases">
        <authorList>
            <consortium name="DOE Joint Genome Institute"/>
            <person name="Kuo A."/>
            <person name="Kohler A."/>
            <person name="Nagy L.G."/>
            <person name="Floudas D."/>
            <person name="Copeland A."/>
            <person name="Barry K.W."/>
            <person name="Cichocki N."/>
            <person name="Veneault-Fourrey C."/>
            <person name="LaButti K."/>
            <person name="Lindquist E.A."/>
            <person name="Lipzen A."/>
            <person name="Lundell T."/>
            <person name="Morin E."/>
            <person name="Murat C."/>
            <person name="Sun H."/>
            <person name="Tunlid A."/>
            <person name="Henrissat B."/>
            <person name="Grigoriev I.V."/>
            <person name="Hibbett D.S."/>
            <person name="Martin F."/>
            <person name="Nordberg H.P."/>
            <person name="Cantor M.N."/>
            <person name="Hua S.X."/>
        </authorList>
    </citation>
    <scope>NUCLEOTIDE SEQUENCE [LARGE SCALE GENOMIC DNA]</scope>
    <source>
        <strain evidence="1 2">LaAM-08-1</strain>
    </source>
</reference>
<protein>
    <submittedName>
        <fullName evidence="1">Uncharacterized protein</fullName>
    </submittedName>
</protein>
<dbReference type="OrthoDB" id="10580759at2759"/>
<evidence type="ECO:0000313" key="2">
    <source>
        <dbReference type="Proteomes" id="UP000054477"/>
    </source>
</evidence>
<evidence type="ECO:0000313" key="1">
    <source>
        <dbReference type="EMBL" id="KIK01795.1"/>
    </source>
</evidence>
<proteinExistence type="predicted"/>
<reference evidence="2" key="2">
    <citation type="submission" date="2015-01" db="EMBL/GenBank/DDBJ databases">
        <title>Evolutionary Origins and Diversification of the Mycorrhizal Mutualists.</title>
        <authorList>
            <consortium name="DOE Joint Genome Institute"/>
            <consortium name="Mycorrhizal Genomics Consortium"/>
            <person name="Kohler A."/>
            <person name="Kuo A."/>
            <person name="Nagy L.G."/>
            <person name="Floudas D."/>
            <person name="Copeland A."/>
            <person name="Barry K.W."/>
            <person name="Cichocki N."/>
            <person name="Veneault-Fourrey C."/>
            <person name="LaButti K."/>
            <person name="Lindquist E.A."/>
            <person name="Lipzen A."/>
            <person name="Lundell T."/>
            <person name="Morin E."/>
            <person name="Murat C."/>
            <person name="Riley R."/>
            <person name="Ohm R."/>
            <person name="Sun H."/>
            <person name="Tunlid A."/>
            <person name="Henrissat B."/>
            <person name="Grigoriev I.V."/>
            <person name="Hibbett D.S."/>
            <person name="Martin F."/>
        </authorList>
    </citation>
    <scope>NUCLEOTIDE SEQUENCE [LARGE SCALE GENOMIC DNA]</scope>
    <source>
        <strain evidence="2">LaAM-08-1</strain>
    </source>
</reference>
<organism evidence="1 2">
    <name type="scientific">Laccaria amethystina LaAM-08-1</name>
    <dbReference type="NCBI Taxonomy" id="1095629"/>
    <lineage>
        <taxon>Eukaryota</taxon>
        <taxon>Fungi</taxon>
        <taxon>Dikarya</taxon>
        <taxon>Basidiomycota</taxon>
        <taxon>Agaricomycotina</taxon>
        <taxon>Agaricomycetes</taxon>
        <taxon>Agaricomycetidae</taxon>
        <taxon>Agaricales</taxon>
        <taxon>Agaricineae</taxon>
        <taxon>Hydnangiaceae</taxon>
        <taxon>Laccaria</taxon>
    </lineage>
</organism>
<dbReference type="Proteomes" id="UP000054477">
    <property type="component" value="Unassembled WGS sequence"/>
</dbReference>
<dbReference type="AlphaFoldDB" id="A0A0C9WSH4"/>
<name>A0A0C9WSH4_9AGAR</name>
<accession>A0A0C9WSH4</accession>
<gene>
    <name evidence="1" type="ORF">K443DRAFT_660184</name>
</gene>
<dbReference type="EMBL" id="KN838601">
    <property type="protein sequence ID" value="KIK01795.1"/>
    <property type="molecule type" value="Genomic_DNA"/>
</dbReference>
<sequence>MLRKPSAHFGQNDCWNLEHRLLALQRHPRVRTKTTCIFMTTWGIVLRDYTSKLYLLGIRYCPHGVCFHSNCHFTIFQPEVRSQLRGFRSVSRYWHHANHNMRSRAISHPPQSECTPWVVETGGGAHIVPFACKSLTLLLSTIIHSFSYPQPSTADSTFETERPWRYGRSQLLVEHPTIMRGRSQPLASAWRKS</sequence>
<keyword evidence="2" id="KW-1185">Reference proteome</keyword>
<dbReference type="HOGENOM" id="CLU_1408984_0_0_1"/>